<evidence type="ECO:0000256" key="5">
    <source>
        <dbReference type="SAM" id="MobiDB-lite"/>
    </source>
</evidence>
<reference evidence="8 9" key="1">
    <citation type="submission" date="2006-10" db="EMBL/GenBank/DDBJ databases">
        <title>The Genome Sequence of Batrachochytrium dendrobatidis JEL423.</title>
        <authorList>
            <consortium name="The Broad Institute Genome Sequencing Platform"/>
            <person name="Birren B."/>
            <person name="Lander E."/>
            <person name="Galagan J."/>
            <person name="Cuomo C."/>
            <person name="Devon K."/>
            <person name="Jaffe D."/>
            <person name="Butler J."/>
            <person name="Alvarez P."/>
            <person name="Gnerre S."/>
            <person name="Grabherr M."/>
            <person name="Kleber M."/>
            <person name="Mauceli E."/>
            <person name="Brockman W."/>
            <person name="Young S."/>
            <person name="LaButti K."/>
            <person name="Sykes S."/>
            <person name="DeCaprio D."/>
            <person name="Crawford M."/>
            <person name="Koehrsen M."/>
            <person name="Engels R."/>
            <person name="Montgomery P."/>
            <person name="Pearson M."/>
            <person name="Howarth C."/>
            <person name="Larson L."/>
            <person name="White J."/>
            <person name="O'Leary S."/>
            <person name="Kodira C."/>
            <person name="Zeng Q."/>
            <person name="Yandava C."/>
            <person name="Alvarado L."/>
            <person name="Longcore J."/>
            <person name="James T."/>
        </authorList>
    </citation>
    <scope>NUCLEOTIDE SEQUENCE [LARGE SCALE GENOMIC DNA]</scope>
    <source>
        <strain evidence="8 9">JEL423</strain>
    </source>
</reference>
<dbReference type="AlphaFoldDB" id="A0A177WH58"/>
<dbReference type="VEuPathDB" id="FungiDB:BDEG_23303"/>
<evidence type="ECO:0000259" key="7">
    <source>
        <dbReference type="SMART" id="SM01332"/>
    </source>
</evidence>
<gene>
    <name evidence="8" type="ORF">BDEG_23303</name>
</gene>
<keyword evidence="2 4" id="KW-0195">Cyclin</keyword>
<accession>A0A177WH58</accession>
<dbReference type="InterPro" id="IPR006671">
    <property type="entry name" value="Cyclin_N"/>
</dbReference>
<dbReference type="Pfam" id="PF02984">
    <property type="entry name" value="Cyclin_C"/>
    <property type="match status" value="1"/>
</dbReference>
<protein>
    <submittedName>
        <fullName evidence="8">Cyclin domain-containing protein</fullName>
    </submittedName>
</protein>
<keyword evidence="3" id="KW-0131">Cell cycle</keyword>
<dbReference type="SUPFAM" id="SSF47954">
    <property type="entry name" value="Cyclin-like"/>
    <property type="match status" value="2"/>
</dbReference>
<dbReference type="STRING" id="403673.A0A177WH58"/>
<evidence type="ECO:0000256" key="4">
    <source>
        <dbReference type="RuleBase" id="RU000383"/>
    </source>
</evidence>
<feature type="domain" description="Cyclin-like" evidence="6">
    <location>
        <begin position="369"/>
        <end position="450"/>
    </location>
</feature>
<feature type="domain" description="Cyclin C-terminal" evidence="7">
    <location>
        <begin position="365"/>
        <end position="479"/>
    </location>
</feature>
<name>A0A177WH58_BATDL</name>
<dbReference type="Proteomes" id="UP000077115">
    <property type="component" value="Unassembled WGS sequence"/>
</dbReference>
<evidence type="ECO:0000259" key="6">
    <source>
        <dbReference type="SMART" id="SM00385"/>
    </source>
</evidence>
<dbReference type="CDD" id="cd20512">
    <property type="entry name" value="CYCLIN_CLBs_yeast_rpt2"/>
    <property type="match status" value="1"/>
</dbReference>
<dbReference type="eggNOG" id="KOG0653">
    <property type="taxonomic scope" value="Eukaryota"/>
</dbReference>
<sequence>MFAAAAQSKTKVRITRQSAATAVAGKFNDENARAVRSTRGTTAKEALKSKDSCSTTTVVTRKRAVLKEKAAVSNTIKTLAAGEKATATLKTRTTTTQIRTRKASEALGEVTSVQTTTTRTRSAAAIAAAPVSKLAKKTQQAIEAVVPVAIPKETAPVVKKGTKEAVSKDSAIVPSAAETFKAHAVIKKESHTIEHKLDHDDFQPKEHISKKARTVDWDDLDEIDGDDPTMLSEYVQEIFEYMHTLENQTMANPNYMEQQNELQWKMRSILVDWLIEVHNKFRLLAETLFLAVNIVDRFLSLRVVSLVKLQLVGVTAMFIAAKYEEVVSPSIQSFLYMADGGYTDDEILRAERYVLQVLDFALQYPTPMSFLRRCSKADGYDIQTRTLAKYLMEVSLVDHRFISIPPSQIAASGLYLARRMLDRSPWNPNLIHYSSYKEEELQECSELVLDYLSKPVKYEALYKKYSARKFLKVAIFVEDWIAKQKDKSLFCQPSDRSDVERSSGMTAPQSCSSAVPTAISNVSVKSHSTTQQESENNDPCENAPKQTVRCKAQKEKDTKVCPTQGLEGREESVYDEKQQEDSDADDGRPSSQSSETDA</sequence>
<feature type="region of interest" description="Disordered" evidence="5">
    <location>
        <begin position="493"/>
        <end position="598"/>
    </location>
</feature>
<keyword evidence="1" id="KW-0132">Cell division</keyword>
<feature type="compositionally biased region" description="Basic and acidic residues" evidence="5">
    <location>
        <begin position="567"/>
        <end position="588"/>
    </location>
</feature>
<dbReference type="CDD" id="cd20568">
    <property type="entry name" value="CYCLIN_CLBs_yeast_rpt1"/>
    <property type="match status" value="1"/>
</dbReference>
<evidence type="ECO:0000313" key="8">
    <source>
        <dbReference type="EMBL" id="OAJ39459.1"/>
    </source>
</evidence>
<dbReference type="FunFam" id="1.10.472.10:FF:000001">
    <property type="entry name" value="G2/mitotic-specific cyclin"/>
    <property type="match status" value="1"/>
</dbReference>
<dbReference type="InterPro" id="IPR036915">
    <property type="entry name" value="Cyclin-like_sf"/>
</dbReference>
<dbReference type="SMART" id="SM01332">
    <property type="entry name" value="Cyclin_C"/>
    <property type="match status" value="1"/>
</dbReference>
<dbReference type="Pfam" id="PF00134">
    <property type="entry name" value="Cyclin_N"/>
    <property type="match status" value="1"/>
</dbReference>
<dbReference type="PANTHER" id="PTHR10177">
    <property type="entry name" value="CYCLINS"/>
    <property type="match status" value="1"/>
</dbReference>
<comment type="similarity">
    <text evidence="4">Belongs to the cyclin family.</text>
</comment>
<dbReference type="OrthoDB" id="5590282at2759"/>
<feature type="compositionally biased region" description="Polar residues" evidence="5">
    <location>
        <begin position="589"/>
        <end position="598"/>
    </location>
</feature>
<dbReference type="InterPro" id="IPR039361">
    <property type="entry name" value="Cyclin"/>
</dbReference>
<evidence type="ECO:0000256" key="1">
    <source>
        <dbReference type="ARBA" id="ARBA00022618"/>
    </source>
</evidence>
<dbReference type="GO" id="GO:0051301">
    <property type="term" value="P:cell division"/>
    <property type="evidence" value="ECO:0007669"/>
    <property type="project" value="UniProtKB-KW"/>
</dbReference>
<dbReference type="InterPro" id="IPR004367">
    <property type="entry name" value="Cyclin_C-dom"/>
</dbReference>
<evidence type="ECO:0000256" key="3">
    <source>
        <dbReference type="ARBA" id="ARBA00023306"/>
    </source>
</evidence>
<dbReference type="PROSITE" id="PS00292">
    <property type="entry name" value="CYCLINS"/>
    <property type="match status" value="1"/>
</dbReference>
<feature type="compositionally biased region" description="Polar residues" evidence="5">
    <location>
        <begin position="503"/>
        <end position="539"/>
    </location>
</feature>
<dbReference type="Gene3D" id="1.10.472.10">
    <property type="entry name" value="Cyclin-like"/>
    <property type="match status" value="2"/>
</dbReference>
<dbReference type="InterPro" id="IPR048258">
    <property type="entry name" value="Cyclins_cyclin-box"/>
</dbReference>
<organism evidence="8 9">
    <name type="scientific">Batrachochytrium dendrobatidis (strain JEL423)</name>
    <dbReference type="NCBI Taxonomy" id="403673"/>
    <lineage>
        <taxon>Eukaryota</taxon>
        <taxon>Fungi</taxon>
        <taxon>Fungi incertae sedis</taxon>
        <taxon>Chytridiomycota</taxon>
        <taxon>Chytridiomycota incertae sedis</taxon>
        <taxon>Chytridiomycetes</taxon>
        <taxon>Rhizophydiales</taxon>
        <taxon>Rhizophydiales incertae sedis</taxon>
        <taxon>Batrachochytrium</taxon>
    </lineage>
</organism>
<evidence type="ECO:0000313" key="9">
    <source>
        <dbReference type="Proteomes" id="UP000077115"/>
    </source>
</evidence>
<dbReference type="InterPro" id="IPR013763">
    <property type="entry name" value="Cyclin-like_dom"/>
</dbReference>
<evidence type="ECO:0000256" key="2">
    <source>
        <dbReference type="ARBA" id="ARBA00023127"/>
    </source>
</evidence>
<feature type="domain" description="Cyclin-like" evidence="6">
    <location>
        <begin position="272"/>
        <end position="356"/>
    </location>
</feature>
<dbReference type="SMART" id="SM00385">
    <property type="entry name" value="CYCLIN"/>
    <property type="match status" value="2"/>
</dbReference>
<proteinExistence type="inferred from homology"/>
<reference evidence="8 9" key="2">
    <citation type="submission" date="2016-05" db="EMBL/GenBank/DDBJ databases">
        <title>Lineage-specific infection strategies underlie the spectrum of fungal disease in amphibians.</title>
        <authorList>
            <person name="Cuomo C.A."/>
            <person name="Farrer R.A."/>
            <person name="James T."/>
            <person name="Longcore J."/>
            <person name="Birren B."/>
        </authorList>
    </citation>
    <scope>NUCLEOTIDE SEQUENCE [LARGE SCALE GENOMIC DNA]</scope>
    <source>
        <strain evidence="8 9">JEL423</strain>
    </source>
</reference>
<dbReference type="EMBL" id="DS022303">
    <property type="protein sequence ID" value="OAJ39459.1"/>
    <property type="molecule type" value="Genomic_DNA"/>
</dbReference>